<gene>
    <name evidence="3" type="ORF">JGI1_01033</name>
</gene>
<organism evidence="3 4">
    <name type="scientific">Candidatus Thermokryptus mobilis</name>
    <dbReference type="NCBI Taxonomy" id="1643428"/>
    <lineage>
        <taxon>Bacteria</taxon>
        <taxon>Pseudomonadati</taxon>
        <taxon>Candidatus Kryptoniota</taxon>
        <taxon>Candidatus Thermokryptus</taxon>
    </lineage>
</organism>
<proteinExistence type="predicted"/>
<sequence length="339" mass="40306">MSQISYYVSTLPENFGYFSILFALIGVVKILKFDKKISRFTIIAFITCVLISSNYDIHDIDAYFLVSYFILAVWIFHGMTYLPSRIPKLFVVAFGIVCIVSTIGFNFKKVNKSENFLPEKYTLNILNNVKRNAIVISYQWDYFVSPAFYFQLVEGIRKDVVIIDKELLRRSWYIKQLEKNYPWLIQKSSEEVNSFLIELYKFEHNLPYDPMVIEEKFIKMINSFIDKNIEERPVYVGIEIEPEIGRKYNRVPEGFMFALYKDDDYKDYNFAGFEVRGRIYNKYFDKLLNLIVKMILNRGIYEFKHSKRDKAKFYFEEALRIKPESVEAKLWLERVVKGG</sequence>
<dbReference type="Proteomes" id="UP000320623">
    <property type="component" value="Unassembled WGS sequence"/>
</dbReference>
<feature type="transmembrane region" description="Helical" evidence="2">
    <location>
        <begin position="63"/>
        <end position="82"/>
    </location>
</feature>
<dbReference type="RefSeq" id="WP_140944792.1">
    <property type="nucleotide sequence ID" value="NZ_FAOO01000006.1"/>
</dbReference>
<name>A0A0S4N0R3_9BACT</name>
<evidence type="ECO:0000256" key="1">
    <source>
        <dbReference type="PROSITE-ProRule" id="PRU00339"/>
    </source>
</evidence>
<dbReference type="OrthoDB" id="9807602at2"/>
<dbReference type="PANTHER" id="PTHR16214">
    <property type="entry name" value="TRANSMEMBRANE PROTEIN 260"/>
    <property type="match status" value="1"/>
</dbReference>
<dbReference type="PANTHER" id="PTHR16214:SF3">
    <property type="entry name" value="TRANSMEMBRANE PROTEIN 260"/>
    <property type="match status" value="1"/>
</dbReference>
<dbReference type="InterPro" id="IPR052724">
    <property type="entry name" value="GT117_domain-containing"/>
</dbReference>
<dbReference type="AlphaFoldDB" id="A0A0S4N0R3"/>
<evidence type="ECO:0000313" key="4">
    <source>
        <dbReference type="Proteomes" id="UP000320623"/>
    </source>
</evidence>
<keyword evidence="2" id="KW-1133">Transmembrane helix</keyword>
<dbReference type="STRING" id="1643428.GCA_001442855_01009"/>
<feature type="repeat" description="TPR" evidence="1">
    <location>
        <begin position="292"/>
        <end position="325"/>
    </location>
</feature>
<keyword evidence="2" id="KW-0812">Transmembrane</keyword>
<accession>A0A0S4N0R3</accession>
<keyword evidence="2" id="KW-0472">Membrane</keyword>
<evidence type="ECO:0000256" key="2">
    <source>
        <dbReference type="SAM" id="Phobius"/>
    </source>
</evidence>
<dbReference type="InterPro" id="IPR019734">
    <property type="entry name" value="TPR_rpt"/>
</dbReference>
<reference evidence="4" key="1">
    <citation type="submission" date="2015-11" db="EMBL/GenBank/DDBJ databases">
        <authorList>
            <person name="Varghese N."/>
        </authorList>
    </citation>
    <scope>NUCLEOTIDE SEQUENCE [LARGE SCALE GENOMIC DNA]</scope>
</reference>
<keyword evidence="1" id="KW-0802">TPR repeat</keyword>
<dbReference type="PROSITE" id="PS50005">
    <property type="entry name" value="TPR"/>
    <property type="match status" value="1"/>
</dbReference>
<protein>
    <submittedName>
        <fullName evidence="3">Uncharacterized protein</fullName>
    </submittedName>
</protein>
<evidence type="ECO:0000313" key="3">
    <source>
        <dbReference type="EMBL" id="CUU04656.1"/>
    </source>
</evidence>
<dbReference type="EMBL" id="FAOO01000006">
    <property type="protein sequence ID" value="CUU04656.1"/>
    <property type="molecule type" value="Genomic_DNA"/>
</dbReference>
<keyword evidence="4" id="KW-1185">Reference proteome</keyword>
<feature type="transmembrane region" description="Helical" evidence="2">
    <location>
        <begin position="40"/>
        <end position="57"/>
    </location>
</feature>
<feature type="transmembrane region" description="Helical" evidence="2">
    <location>
        <begin position="15"/>
        <end position="33"/>
    </location>
</feature>
<feature type="transmembrane region" description="Helical" evidence="2">
    <location>
        <begin position="89"/>
        <end position="107"/>
    </location>
</feature>